<feature type="region of interest" description="Disordered" evidence="1">
    <location>
        <begin position="1"/>
        <end position="25"/>
    </location>
</feature>
<evidence type="ECO:0000313" key="2">
    <source>
        <dbReference type="EMBL" id="CAA9342338.1"/>
    </source>
</evidence>
<organism evidence="2">
    <name type="scientific">uncultured Gemmatimonadaceae bacterium</name>
    <dbReference type="NCBI Taxonomy" id="246130"/>
    <lineage>
        <taxon>Bacteria</taxon>
        <taxon>Pseudomonadati</taxon>
        <taxon>Gemmatimonadota</taxon>
        <taxon>Gemmatimonadia</taxon>
        <taxon>Gemmatimonadales</taxon>
        <taxon>Gemmatimonadaceae</taxon>
        <taxon>environmental samples</taxon>
    </lineage>
</organism>
<evidence type="ECO:0000256" key="1">
    <source>
        <dbReference type="SAM" id="MobiDB-lite"/>
    </source>
</evidence>
<sequence length="25" mass="2338">MTSVSTSAGEAGGAAVRTDAERAAA</sequence>
<name>A0A6J4LVZ9_9BACT</name>
<reference evidence="2" key="1">
    <citation type="submission" date="2020-02" db="EMBL/GenBank/DDBJ databases">
        <authorList>
            <person name="Meier V. D."/>
        </authorList>
    </citation>
    <scope>NUCLEOTIDE SEQUENCE</scope>
    <source>
        <strain evidence="2">AVDCRST_MAG40</strain>
    </source>
</reference>
<feature type="non-terminal residue" evidence="2">
    <location>
        <position position="25"/>
    </location>
</feature>
<accession>A0A6J4LVZ9</accession>
<gene>
    <name evidence="2" type="ORF">AVDCRST_MAG40-2458</name>
</gene>
<protein>
    <submittedName>
        <fullName evidence="2">Uncharacterized protein</fullName>
    </submittedName>
</protein>
<proteinExistence type="predicted"/>
<dbReference type="EMBL" id="CADCTX010000704">
    <property type="protein sequence ID" value="CAA9342338.1"/>
    <property type="molecule type" value="Genomic_DNA"/>
</dbReference>
<dbReference type="AlphaFoldDB" id="A0A6J4LVZ9"/>